<evidence type="ECO:0000256" key="1">
    <source>
        <dbReference type="SAM" id="MobiDB-lite"/>
    </source>
</evidence>
<sequence>MLGGSLGERNHLRVGLHHEPPADRTLPRAFRTAHLSRESSITSILWRQK</sequence>
<feature type="compositionally biased region" description="Basic and acidic residues" evidence="1">
    <location>
        <begin position="8"/>
        <end position="25"/>
    </location>
</feature>
<dbReference type="AlphaFoldDB" id="A0AAD1FE38"/>
<dbReference type="KEGG" id="pfuw:KF707C_8940"/>
<proteinExistence type="predicted"/>
<reference evidence="3" key="1">
    <citation type="submission" date="2015-05" db="EMBL/GenBank/DDBJ databases">
        <title>Draft genome sequencing of a biphenyl-degrading bacterium, Pseudomonas balearica KF707 (=NBRC110670).</title>
        <authorList>
            <person name="Kimura N."/>
            <person name="Hirose J."/>
            <person name="Watanabe T."/>
            <person name="Suenaga H."/>
            <person name="Fujihara H."/>
            <person name="Noguchi M."/>
            <person name="Hashimoto M."/>
            <person name="Shimodaira J."/>
            <person name="Tsuchikane K."/>
            <person name="Hosoyama A."/>
            <person name="Yamazoe A."/>
            <person name="Fujita N."/>
            <person name="Furukawa K."/>
        </authorList>
    </citation>
    <scope>NUCLEOTIDE SEQUENCE [LARGE SCALE GENOMIC DNA]</scope>
    <source>
        <strain evidence="3">DSM 10086 / NBRC 110670 / KF707</strain>
    </source>
</reference>
<keyword evidence="3" id="KW-1185">Reference proteome</keyword>
<organism evidence="2 3">
    <name type="scientific">Metapseudomonas furukawaii</name>
    <name type="common">Pseudomonas furukawaii</name>
    <dbReference type="NCBI Taxonomy" id="1149133"/>
    <lineage>
        <taxon>Bacteria</taxon>
        <taxon>Pseudomonadati</taxon>
        <taxon>Pseudomonadota</taxon>
        <taxon>Gammaproteobacteria</taxon>
        <taxon>Pseudomonadales</taxon>
        <taxon>Pseudomonadaceae</taxon>
        <taxon>Metapseudomonas</taxon>
    </lineage>
</organism>
<accession>A0AAD1FE38</accession>
<evidence type="ECO:0000313" key="2">
    <source>
        <dbReference type="EMBL" id="BAU72582.1"/>
    </source>
</evidence>
<feature type="region of interest" description="Disordered" evidence="1">
    <location>
        <begin position="1"/>
        <end position="25"/>
    </location>
</feature>
<evidence type="ECO:0000313" key="3">
    <source>
        <dbReference type="Proteomes" id="UP000218554"/>
    </source>
</evidence>
<protein>
    <submittedName>
        <fullName evidence="2">Uncharacterized protein</fullName>
    </submittedName>
</protein>
<reference evidence="2 3" key="2">
    <citation type="journal article" date="2017" name="Int. J. Syst. Evol. Microbiol.">
        <title>Pseudomonas furukawaii sp. nov., a polychlorinated biphenyl-degrading bacterium isolated from biphenyl-contaminated soil in Japan.</title>
        <authorList>
            <person name="Kimura N."/>
            <person name="Watanabe T."/>
            <person name="Suenaga H."/>
            <person name="Fujihara H."/>
            <person name="Futagami T."/>
            <person name="Goto M."/>
            <person name="Hanada S."/>
            <person name="Hirose J."/>
        </authorList>
    </citation>
    <scope>NUCLEOTIDE SEQUENCE [LARGE SCALE GENOMIC DNA]</scope>
    <source>
        <strain evidence="3">DSM 10086 / NBRC 110670 / KF707</strain>
    </source>
</reference>
<name>A0AAD1FE38_METFU</name>
<dbReference type="EMBL" id="AP014862">
    <property type="protein sequence ID" value="BAU72582.1"/>
    <property type="molecule type" value="Genomic_DNA"/>
</dbReference>
<gene>
    <name evidence="2" type="ORF">KF707C_8940</name>
</gene>
<dbReference type="Proteomes" id="UP000218554">
    <property type="component" value="Chromosome"/>
</dbReference>